<organism evidence="2 3">
    <name type="scientific">Mailhella massiliensis</name>
    <dbReference type="NCBI Taxonomy" id="1903261"/>
    <lineage>
        <taxon>Bacteria</taxon>
        <taxon>Pseudomonadati</taxon>
        <taxon>Thermodesulfobacteriota</taxon>
        <taxon>Desulfovibrionia</taxon>
        <taxon>Desulfovibrionales</taxon>
        <taxon>Desulfovibrionaceae</taxon>
        <taxon>Mailhella</taxon>
    </lineage>
</organism>
<dbReference type="AlphaFoldDB" id="A0A921AWE3"/>
<evidence type="ECO:0000259" key="1">
    <source>
        <dbReference type="Pfam" id="PF00126"/>
    </source>
</evidence>
<reference evidence="2" key="2">
    <citation type="submission" date="2021-09" db="EMBL/GenBank/DDBJ databases">
        <authorList>
            <person name="Gilroy R."/>
        </authorList>
    </citation>
    <scope>NUCLEOTIDE SEQUENCE</scope>
    <source>
        <strain evidence="2">ChiGjej2B2-19336</strain>
    </source>
</reference>
<dbReference type="EMBL" id="DYZA01000160">
    <property type="protein sequence ID" value="HJD97560.1"/>
    <property type="molecule type" value="Genomic_DNA"/>
</dbReference>
<name>A0A921AWE3_9BACT</name>
<reference evidence="2" key="1">
    <citation type="journal article" date="2021" name="PeerJ">
        <title>Extensive microbial diversity within the chicken gut microbiome revealed by metagenomics and culture.</title>
        <authorList>
            <person name="Gilroy R."/>
            <person name="Ravi A."/>
            <person name="Getino M."/>
            <person name="Pursley I."/>
            <person name="Horton D.L."/>
            <person name="Alikhan N.F."/>
            <person name="Baker D."/>
            <person name="Gharbi K."/>
            <person name="Hall N."/>
            <person name="Watson M."/>
            <person name="Adriaenssens E.M."/>
            <person name="Foster-Nyarko E."/>
            <person name="Jarju S."/>
            <person name="Secka A."/>
            <person name="Antonio M."/>
            <person name="Oren A."/>
            <person name="Chaudhuri R.R."/>
            <person name="La Ragione R."/>
            <person name="Hildebrand F."/>
            <person name="Pallen M.J."/>
        </authorList>
    </citation>
    <scope>NUCLEOTIDE SEQUENCE</scope>
    <source>
        <strain evidence="2">ChiGjej2B2-19336</strain>
    </source>
</reference>
<dbReference type="SUPFAM" id="SSF46785">
    <property type="entry name" value="Winged helix' DNA-binding domain"/>
    <property type="match status" value="1"/>
</dbReference>
<evidence type="ECO:0000313" key="2">
    <source>
        <dbReference type="EMBL" id="HJD97560.1"/>
    </source>
</evidence>
<dbReference type="InterPro" id="IPR036390">
    <property type="entry name" value="WH_DNA-bd_sf"/>
</dbReference>
<sequence>MKIPVKVRYRLWLECENEYVFGNGVAALLLGVEELGSLKKAAESLDMPYRGAWGRIHKAEKALGIALLDRPSDRQKGVTLTEDGRRLLEFFQRVDGQCGDHLARCLEEENPEYFEIDGIGH</sequence>
<dbReference type="Pfam" id="PF00126">
    <property type="entry name" value="HTH_1"/>
    <property type="match status" value="1"/>
</dbReference>
<evidence type="ECO:0000313" key="3">
    <source>
        <dbReference type="Proteomes" id="UP000698963"/>
    </source>
</evidence>
<proteinExistence type="predicted"/>
<dbReference type="Gene3D" id="1.10.10.10">
    <property type="entry name" value="Winged helix-like DNA-binding domain superfamily/Winged helix DNA-binding domain"/>
    <property type="match status" value="1"/>
</dbReference>
<dbReference type="RefSeq" id="WP_304122612.1">
    <property type="nucleotide sequence ID" value="NZ_DYZA01000160.1"/>
</dbReference>
<dbReference type="InterPro" id="IPR000847">
    <property type="entry name" value="LysR_HTH_N"/>
</dbReference>
<dbReference type="Proteomes" id="UP000698963">
    <property type="component" value="Unassembled WGS sequence"/>
</dbReference>
<dbReference type="InterPro" id="IPR051815">
    <property type="entry name" value="Molybdate_resp_trans_reg"/>
</dbReference>
<protein>
    <submittedName>
        <fullName evidence="2">LysR family transcriptional regulator</fullName>
    </submittedName>
</protein>
<comment type="caution">
    <text evidence="2">The sequence shown here is derived from an EMBL/GenBank/DDBJ whole genome shotgun (WGS) entry which is preliminary data.</text>
</comment>
<dbReference type="GO" id="GO:0003700">
    <property type="term" value="F:DNA-binding transcription factor activity"/>
    <property type="evidence" value="ECO:0007669"/>
    <property type="project" value="InterPro"/>
</dbReference>
<dbReference type="InterPro" id="IPR036388">
    <property type="entry name" value="WH-like_DNA-bd_sf"/>
</dbReference>
<dbReference type="PANTHER" id="PTHR30432:SF1">
    <property type="entry name" value="DNA-BINDING TRANSCRIPTIONAL DUAL REGULATOR MODE"/>
    <property type="match status" value="1"/>
</dbReference>
<feature type="domain" description="HTH lysR-type" evidence="1">
    <location>
        <begin position="29"/>
        <end position="85"/>
    </location>
</feature>
<dbReference type="PANTHER" id="PTHR30432">
    <property type="entry name" value="TRANSCRIPTIONAL REGULATOR MODE"/>
    <property type="match status" value="1"/>
</dbReference>
<gene>
    <name evidence="2" type="ORF">K8W16_07940</name>
</gene>
<accession>A0A921AWE3</accession>